<reference evidence="2" key="1">
    <citation type="submission" date="2016-11" db="EMBL/GenBank/DDBJ databases">
        <authorList>
            <person name="Varghese N."/>
            <person name="Submissions S."/>
        </authorList>
    </citation>
    <scope>NUCLEOTIDE SEQUENCE [LARGE SCALE GENOMIC DNA]</scope>
    <source>
        <strain evidence="2">DSM 19858</strain>
    </source>
</reference>
<keyword evidence="2" id="KW-1185">Reference proteome</keyword>
<accession>A0A1M6IN29</accession>
<dbReference type="OrthoDB" id="1139121at2"/>
<evidence type="ECO:0000313" key="2">
    <source>
        <dbReference type="Proteomes" id="UP000184543"/>
    </source>
</evidence>
<name>A0A1M6IN29_9FLAO</name>
<dbReference type="AlphaFoldDB" id="A0A1M6IN29"/>
<gene>
    <name evidence="1" type="ORF">SAMN04488513_10454</name>
</gene>
<protein>
    <submittedName>
        <fullName evidence="1">Uncharacterized protein</fullName>
    </submittedName>
</protein>
<sequence>MGANKTKYSYREWFSAEEMHEHSKKWFSELAFVKDEQHFLDQLIQSFAVKPITKEEFGHLSDFKKALAENQRTLTPLFRQVEKHMNQLEIMVDGVNQLEMEQAYQKTHQKLSAKTNEYLLNYRKIKEKGFGQLSSILKATKQKIPLGNPEYQLKTTGDDH</sequence>
<dbReference type="RefSeq" id="WP_072994094.1">
    <property type="nucleotide sequence ID" value="NZ_FQYU01000004.1"/>
</dbReference>
<evidence type="ECO:0000313" key="1">
    <source>
        <dbReference type="EMBL" id="SHJ35855.1"/>
    </source>
</evidence>
<dbReference type="Proteomes" id="UP000184543">
    <property type="component" value="Unassembled WGS sequence"/>
</dbReference>
<dbReference type="STRING" id="192903.SAMN04488513_10454"/>
<proteinExistence type="predicted"/>
<organism evidence="1 2">
    <name type="scientific">Pseudozobellia thermophila</name>
    <dbReference type="NCBI Taxonomy" id="192903"/>
    <lineage>
        <taxon>Bacteria</taxon>
        <taxon>Pseudomonadati</taxon>
        <taxon>Bacteroidota</taxon>
        <taxon>Flavobacteriia</taxon>
        <taxon>Flavobacteriales</taxon>
        <taxon>Flavobacteriaceae</taxon>
        <taxon>Pseudozobellia</taxon>
    </lineage>
</organism>
<dbReference type="EMBL" id="FQYU01000004">
    <property type="protein sequence ID" value="SHJ35855.1"/>
    <property type="molecule type" value="Genomic_DNA"/>
</dbReference>